<protein>
    <submittedName>
        <fullName evidence="1">Uncharacterized protein</fullName>
    </submittedName>
</protein>
<keyword evidence="2" id="KW-1185">Reference proteome</keyword>
<name>Q54AN2_DICDI</name>
<dbReference type="RefSeq" id="XP_628733.1">
    <property type="nucleotide sequence ID" value="XM_628731.1"/>
</dbReference>
<dbReference type="EMBL" id="AAFI02000249">
    <property type="protein sequence ID" value="EAL60320.1"/>
    <property type="molecule type" value="Genomic_DNA"/>
</dbReference>
<gene>
    <name evidence="1" type="ORF">DDB_G0294328</name>
</gene>
<dbReference type="InParanoid" id="Q54AN2"/>
<evidence type="ECO:0000313" key="1">
    <source>
        <dbReference type="EMBL" id="EAL60320.1"/>
    </source>
</evidence>
<organism evidence="1 2">
    <name type="scientific">Dictyostelium discoideum</name>
    <name type="common">Social amoeba</name>
    <dbReference type="NCBI Taxonomy" id="44689"/>
    <lineage>
        <taxon>Eukaryota</taxon>
        <taxon>Amoebozoa</taxon>
        <taxon>Evosea</taxon>
        <taxon>Eumycetozoa</taxon>
        <taxon>Dictyostelia</taxon>
        <taxon>Dictyosteliales</taxon>
        <taxon>Dictyosteliaceae</taxon>
        <taxon>Dictyostelium</taxon>
    </lineage>
</organism>
<dbReference type="VEuPathDB" id="AmoebaDB:DDB_G0294328"/>
<dbReference type="dictyBase" id="DDB_G0294328"/>
<dbReference type="AlphaFoldDB" id="Q54AN2"/>
<dbReference type="KEGG" id="ddi:DDB_G0294328"/>
<accession>Q54AN2</accession>
<comment type="caution">
    <text evidence="1">The sequence shown here is derived from an EMBL/GenBank/DDBJ whole genome shotgun (WGS) entry which is preliminary data.</text>
</comment>
<dbReference type="Proteomes" id="UP000002195">
    <property type="component" value="Unassembled WGS sequence"/>
</dbReference>
<evidence type="ECO:0000313" key="2">
    <source>
        <dbReference type="Proteomes" id="UP000002195"/>
    </source>
</evidence>
<dbReference type="PhylomeDB" id="Q54AN2"/>
<sequence length="133" mass="15510">MPEAQMDSLFQNYKNITFHSSIKNNKEIYNVGDAVEVASDNELSGRWSGIINSISMIEMDDNIIKHAILLNYFDKYVGDQFNKYHFLSNELNYITYDNILNNVIPIQIDDTNYLIIYKCHDKFSASKNKKLKN</sequence>
<proteinExistence type="predicted"/>
<dbReference type="GeneID" id="3385397"/>
<dbReference type="PaxDb" id="44689-DDB0215161"/>
<dbReference type="HOGENOM" id="CLU_108256_1_0_1"/>
<reference evidence="1 2" key="1">
    <citation type="journal article" date="2005" name="Nature">
        <title>The genome of the social amoeba Dictyostelium discoideum.</title>
        <authorList>
            <consortium name="The Dictyostelium discoideum Sequencing Consortium"/>
            <person name="Eichinger L."/>
            <person name="Pachebat J.A."/>
            <person name="Glockner G."/>
            <person name="Rajandream M.A."/>
            <person name="Sucgang R."/>
            <person name="Berriman M."/>
            <person name="Song J."/>
            <person name="Olsen R."/>
            <person name="Szafranski K."/>
            <person name="Xu Q."/>
            <person name="Tunggal B."/>
            <person name="Kummerfeld S."/>
            <person name="Madera M."/>
            <person name="Konfortov B.A."/>
            <person name="Rivero F."/>
            <person name="Bankier A.T."/>
            <person name="Lehmann R."/>
            <person name="Hamlin N."/>
            <person name="Davies R."/>
            <person name="Gaudet P."/>
            <person name="Fey P."/>
            <person name="Pilcher K."/>
            <person name="Chen G."/>
            <person name="Saunders D."/>
            <person name="Sodergren E."/>
            <person name="Davis P."/>
            <person name="Kerhornou A."/>
            <person name="Nie X."/>
            <person name="Hall N."/>
            <person name="Anjard C."/>
            <person name="Hemphill L."/>
            <person name="Bason N."/>
            <person name="Farbrother P."/>
            <person name="Desany B."/>
            <person name="Just E."/>
            <person name="Morio T."/>
            <person name="Rost R."/>
            <person name="Churcher C."/>
            <person name="Cooper J."/>
            <person name="Haydock S."/>
            <person name="van Driessche N."/>
            <person name="Cronin A."/>
            <person name="Goodhead I."/>
            <person name="Muzny D."/>
            <person name="Mourier T."/>
            <person name="Pain A."/>
            <person name="Lu M."/>
            <person name="Harper D."/>
            <person name="Lindsay R."/>
            <person name="Hauser H."/>
            <person name="James K."/>
            <person name="Quiles M."/>
            <person name="Madan Babu M."/>
            <person name="Saito T."/>
            <person name="Buchrieser C."/>
            <person name="Wardroper A."/>
            <person name="Felder M."/>
            <person name="Thangavelu M."/>
            <person name="Johnson D."/>
            <person name="Knights A."/>
            <person name="Loulseged H."/>
            <person name="Mungall K."/>
            <person name="Oliver K."/>
            <person name="Price C."/>
            <person name="Quail M.A."/>
            <person name="Urushihara H."/>
            <person name="Hernandez J."/>
            <person name="Rabbinowitsch E."/>
            <person name="Steffen D."/>
            <person name="Sanders M."/>
            <person name="Ma J."/>
            <person name="Kohara Y."/>
            <person name="Sharp S."/>
            <person name="Simmonds M."/>
            <person name="Spiegler S."/>
            <person name="Tivey A."/>
            <person name="Sugano S."/>
            <person name="White B."/>
            <person name="Walker D."/>
            <person name="Woodward J."/>
            <person name="Winckler T."/>
            <person name="Tanaka Y."/>
            <person name="Shaulsky G."/>
            <person name="Schleicher M."/>
            <person name="Weinstock G."/>
            <person name="Rosenthal A."/>
            <person name="Cox E.C."/>
            <person name="Chisholm R.L."/>
            <person name="Gibbs R."/>
            <person name="Loomis W.F."/>
            <person name="Platzer M."/>
            <person name="Kay R.R."/>
            <person name="Williams J."/>
            <person name="Dear P.H."/>
            <person name="Noegel A.A."/>
            <person name="Barrell B."/>
            <person name="Kuspa A."/>
        </authorList>
    </citation>
    <scope>NUCLEOTIDE SEQUENCE [LARGE SCALE GENOMIC DNA]</scope>
    <source>
        <strain evidence="1 2">AX4</strain>
    </source>
</reference>